<dbReference type="SUPFAM" id="SSF51735">
    <property type="entry name" value="NAD(P)-binding Rossmann-fold domains"/>
    <property type="match status" value="1"/>
</dbReference>
<dbReference type="InterPro" id="IPR008927">
    <property type="entry name" value="6-PGluconate_DH-like_C_sf"/>
</dbReference>
<dbReference type="PANTHER" id="PTHR11645:SF0">
    <property type="entry name" value="PYRROLINE-5-CARBOXYLATE REDUCTASE 3"/>
    <property type="match status" value="1"/>
</dbReference>
<dbReference type="Proteomes" id="UP000245283">
    <property type="component" value="Unassembled WGS sequence"/>
</dbReference>
<evidence type="ECO:0000256" key="6">
    <source>
        <dbReference type="NCBIfam" id="TIGR00112"/>
    </source>
</evidence>
<keyword evidence="5" id="KW-0028">Amino-acid biosynthesis</keyword>
<dbReference type="Pfam" id="PF14748">
    <property type="entry name" value="P5CR_dimer"/>
    <property type="match status" value="1"/>
</dbReference>
<dbReference type="AlphaFoldDB" id="A0A2V1K7S4"/>
<gene>
    <name evidence="5 10" type="primary">proC</name>
    <name evidence="10" type="ORF">DD236_09705</name>
</gene>
<evidence type="ECO:0000256" key="5">
    <source>
        <dbReference type="HAMAP-Rule" id="MF_01925"/>
    </source>
</evidence>
<comment type="catalytic activity">
    <reaction evidence="5">
        <text>L-proline + NAD(+) = (S)-1-pyrroline-5-carboxylate + NADH + 2 H(+)</text>
        <dbReference type="Rhea" id="RHEA:14105"/>
        <dbReference type="ChEBI" id="CHEBI:15378"/>
        <dbReference type="ChEBI" id="CHEBI:17388"/>
        <dbReference type="ChEBI" id="CHEBI:57540"/>
        <dbReference type="ChEBI" id="CHEBI:57945"/>
        <dbReference type="ChEBI" id="CHEBI:60039"/>
        <dbReference type="EC" id="1.5.1.2"/>
    </reaction>
</comment>
<evidence type="ECO:0000256" key="4">
    <source>
        <dbReference type="ARBA" id="ARBA00058118"/>
    </source>
</evidence>
<feature type="binding site" evidence="7">
    <location>
        <begin position="5"/>
        <end position="10"/>
    </location>
    <ligand>
        <name>NADP(+)</name>
        <dbReference type="ChEBI" id="CHEBI:58349"/>
    </ligand>
</feature>
<dbReference type="PIRSF" id="PIRSF000193">
    <property type="entry name" value="Pyrrol-5-carb_rd"/>
    <property type="match status" value="1"/>
</dbReference>
<dbReference type="OrthoDB" id="9805754at2"/>
<comment type="caution">
    <text evidence="10">The sequence shown here is derived from an EMBL/GenBank/DDBJ whole genome shotgun (WGS) entry which is preliminary data.</text>
</comment>
<dbReference type="SUPFAM" id="SSF48179">
    <property type="entry name" value="6-phosphogluconate dehydrogenase C-terminal domain-like"/>
    <property type="match status" value="1"/>
</dbReference>
<keyword evidence="3 5" id="KW-0560">Oxidoreductase</keyword>
<keyword evidence="2 5" id="KW-0521">NADP</keyword>
<feature type="domain" description="Pyrroline-5-carboxylate reductase catalytic N-terminal" evidence="8">
    <location>
        <begin position="2"/>
        <end position="91"/>
    </location>
</feature>
<dbReference type="FunFam" id="1.10.3730.10:FF:000001">
    <property type="entry name" value="Pyrroline-5-carboxylate reductase"/>
    <property type="match status" value="1"/>
</dbReference>
<evidence type="ECO:0000256" key="2">
    <source>
        <dbReference type="ARBA" id="ARBA00022857"/>
    </source>
</evidence>
<dbReference type="NCBIfam" id="TIGR00112">
    <property type="entry name" value="proC"/>
    <property type="match status" value="1"/>
</dbReference>
<evidence type="ECO:0000256" key="1">
    <source>
        <dbReference type="ARBA" id="ARBA00005525"/>
    </source>
</evidence>
<comment type="subcellular location">
    <subcellularLocation>
        <location evidence="5">Cytoplasm</location>
    </subcellularLocation>
</comment>
<evidence type="ECO:0000313" key="10">
    <source>
        <dbReference type="EMBL" id="PWF25709.1"/>
    </source>
</evidence>
<evidence type="ECO:0000313" key="11">
    <source>
        <dbReference type="Proteomes" id="UP000245283"/>
    </source>
</evidence>
<dbReference type="GO" id="GO:0005737">
    <property type="term" value="C:cytoplasm"/>
    <property type="evidence" value="ECO:0007669"/>
    <property type="project" value="UniProtKB-SubCell"/>
</dbReference>
<reference evidence="11" key="1">
    <citation type="submission" date="2018-05" db="EMBL/GenBank/DDBJ databases">
        <authorList>
            <person name="Li Y."/>
        </authorList>
    </citation>
    <scope>NUCLEOTIDE SEQUENCE [LARGE SCALE GENOMIC DNA]</scope>
    <source>
        <strain evidence="11">sk1b4</strain>
    </source>
</reference>
<dbReference type="EC" id="1.5.1.2" evidence="5 6"/>
<protein>
    <recommendedName>
        <fullName evidence="5 6">Pyrroline-5-carboxylate reductase</fullName>
        <shortName evidence="5">P5C reductase</shortName>
        <shortName evidence="5">P5CR</shortName>
        <ecNumber evidence="5 6">1.5.1.2</ecNumber>
    </recommendedName>
    <alternativeName>
        <fullName evidence="5">PCA reductase</fullName>
    </alternativeName>
</protein>
<evidence type="ECO:0000259" key="8">
    <source>
        <dbReference type="Pfam" id="PF03807"/>
    </source>
</evidence>
<dbReference type="Gene3D" id="3.40.50.720">
    <property type="entry name" value="NAD(P)-binding Rossmann-like Domain"/>
    <property type="match status" value="1"/>
</dbReference>
<organism evidence="10 11">
    <name type="scientific">Ancrocorticia populi</name>
    <dbReference type="NCBI Taxonomy" id="2175228"/>
    <lineage>
        <taxon>Bacteria</taxon>
        <taxon>Bacillati</taxon>
        <taxon>Actinomycetota</taxon>
        <taxon>Actinomycetes</taxon>
        <taxon>Actinomycetales</taxon>
        <taxon>Actinomycetaceae</taxon>
        <taxon>Ancrocorticia</taxon>
    </lineage>
</organism>
<dbReference type="InterPro" id="IPR000304">
    <property type="entry name" value="Pyrroline-COOH_reductase"/>
</dbReference>
<dbReference type="Gene3D" id="1.10.3730.10">
    <property type="entry name" value="ProC C-terminal domain-like"/>
    <property type="match status" value="1"/>
</dbReference>
<sequence>MIGFIGAGAMGSAIMQGAMSKGHSDIVFAEANEERARALTEETGARHATNIEVVQEASVVILAVKPNVISSVLDEIASAAGSTVLVSIAAGTTIETLAAHLEPGQPIVRVMPNVAAQIGQSMSALCPNDHVSADQLAEVQEVFDAVGQTEILAEKDFATFAAIAGCSPAFTFEYIDAMARAAVANGLPKAQAVRIATQAVVGAASLVQERAETPANLADLVQSPGGTTVAGVVALEEAGFGRATVKGVQAAIDRDIALQGN</sequence>
<dbReference type="RefSeq" id="WP_109094198.1">
    <property type="nucleotide sequence ID" value="NZ_CAMELQ010000012.1"/>
</dbReference>
<dbReference type="HAMAP" id="MF_01925">
    <property type="entry name" value="P5C_reductase"/>
    <property type="match status" value="1"/>
</dbReference>
<dbReference type="Pfam" id="PF03807">
    <property type="entry name" value="F420_oxidored"/>
    <property type="match status" value="1"/>
</dbReference>
<dbReference type="InterPro" id="IPR029036">
    <property type="entry name" value="P5CR_dimer"/>
</dbReference>
<feature type="binding site" evidence="7">
    <location>
        <position position="50"/>
    </location>
    <ligand>
        <name>NADPH</name>
        <dbReference type="ChEBI" id="CHEBI:57783"/>
    </ligand>
</feature>
<evidence type="ECO:0000256" key="7">
    <source>
        <dbReference type="PIRSR" id="PIRSR000193-1"/>
    </source>
</evidence>
<dbReference type="InterPro" id="IPR036291">
    <property type="entry name" value="NAD(P)-bd_dom_sf"/>
</dbReference>
<dbReference type="UniPathway" id="UPA00098">
    <property type="reaction ID" value="UER00361"/>
</dbReference>
<keyword evidence="5" id="KW-0963">Cytoplasm</keyword>
<evidence type="ECO:0000256" key="3">
    <source>
        <dbReference type="ARBA" id="ARBA00023002"/>
    </source>
</evidence>
<comment type="similarity">
    <text evidence="1 5">Belongs to the pyrroline-5-carboxylate reductase family.</text>
</comment>
<dbReference type="EMBL" id="QETB01000005">
    <property type="protein sequence ID" value="PWF25709.1"/>
    <property type="molecule type" value="Genomic_DNA"/>
</dbReference>
<comment type="catalytic activity">
    <reaction evidence="5">
        <text>L-proline + NADP(+) = (S)-1-pyrroline-5-carboxylate + NADPH + 2 H(+)</text>
        <dbReference type="Rhea" id="RHEA:14109"/>
        <dbReference type="ChEBI" id="CHEBI:15378"/>
        <dbReference type="ChEBI" id="CHEBI:17388"/>
        <dbReference type="ChEBI" id="CHEBI:57783"/>
        <dbReference type="ChEBI" id="CHEBI:58349"/>
        <dbReference type="ChEBI" id="CHEBI:60039"/>
        <dbReference type="EC" id="1.5.1.2"/>
    </reaction>
</comment>
<proteinExistence type="inferred from homology"/>
<feature type="domain" description="Pyrroline-5-carboxylate reductase dimerisation" evidence="9">
    <location>
        <begin position="154"/>
        <end position="255"/>
    </location>
</feature>
<comment type="function">
    <text evidence="4 5">Catalyzes the reduction of 1-pyrroline-5-carboxylate (PCA) to L-proline.</text>
</comment>
<dbReference type="GO" id="GO:0055129">
    <property type="term" value="P:L-proline biosynthetic process"/>
    <property type="evidence" value="ECO:0007669"/>
    <property type="project" value="UniProtKB-UniRule"/>
</dbReference>
<dbReference type="InterPro" id="IPR028939">
    <property type="entry name" value="P5C_Rdtase_cat_N"/>
</dbReference>
<comment type="pathway">
    <text evidence="5">Amino-acid biosynthesis; L-proline biosynthesis; L-proline from L-glutamate 5-semialdehyde: step 1/1.</text>
</comment>
<keyword evidence="11" id="KW-1185">Reference proteome</keyword>
<dbReference type="GO" id="GO:0004735">
    <property type="term" value="F:pyrroline-5-carboxylate reductase activity"/>
    <property type="evidence" value="ECO:0007669"/>
    <property type="project" value="UniProtKB-UniRule"/>
</dbReference>
<dbReference type="PANTHER" id="PTHR11645">
    <property type="entry name" value="PYRROLINE-5-CARBOXYLATE REDUCTASE"/>
    <property type="match status" value="1"/>
</dbReference>
<name>A0A2V1K7S4_9ACTO</name>
<keyword evidence="5" id="KW-0641">Proline biosynthesis</keyword>
<feature type="binding site" evidence="7">
    <location>
        <begin position="63"/>
        <end position="66"/>
    </location>
    <ligand>
        <name>NADP(+)</name>
        <dbReference type="ChEBI" id="CHEBI:58349"/>
    </ligand>
</feature>
<accession>A0A2V1K7S4</accession>
<evidence type="ECO:0000259" key="9">
    <source>
        <dbReference type="Pfam" id="PF14748"/>
    </source>
</evidence>